<evidence type="ECO:0000256" key="1">
    <source>
        <dbReference type="SAM" id="Phobius"/>
    </source>
</evidence>
<keyword evidence="2" id="KW-0732">Signal</keyword>
<feature type="signal peptide" evidence="2">
    <location>
        <begin position="1"/>
        <end position="18"/>
    </location>
</feature>
<sequence>MNKLTIVLFLVVCSCACAVLGTGMYGISPVGYGMGYGGVSVGSGMFGASGAAGFGGLFQTLIQC</sequence>
<evidence type="ECO:0000256" key="2">
    <source>
        <dbReference type="SAM" id="SignalP"/>
    </source>
</evidence>
<dbReference type="AlphaFoldDB" id="A0A9D3YGJ5"/>
<evidence type="ECO:0000313" key="4">
    <source>
        <dbReference type="Proteomes" id="UP000828390"/>
    </source>
</evidence>
<dbReference type="Proteomes" id="UP000828390">
    <property type="component" value="Unassembled WGS sequence"/>
</dbReference>
<feature type="chain" id="PRO_5039160506" evidence="2">
    <location>
        <begin position="19"/>
        <end position="64"/>
    </location>
</feature>
<protein>
    <submittedName>
        <fullName evidence="3">Uncharacterized protein</fullName>
    </submittedName>
</protein>
<reference evidence="3" key="2">
    <citation type="submission" date="2020-11" db="EMBL/GenBank/DDBJ databases">
        <authorList>
            <person name="McCartney M.A."/>
            <person name="Auch B."/>
            <person name="Kono T."/>
            <person name="Mallez S."/>
            <person name="Becker A."/>
            <person name="Gohl D.M."/>
            <person name="Silverstein K.A.T."/>
            <person name="Koren S."/>
            <person name="Bechman K.B."/>
            <person name="Herman A."/>
            <person name="Abrahante J.E."/>
            <person name="Garbe J."/>
        </authorList>
    </citation>
    <scope>NUCLEOTIDE SEQUENCE</scope>
    <source>
        <strain evidence="3">Duluth1</strain>
        <tissue evidence="3">Whole animal</tissue>
    </source>
</reference>
<keyword evidence="1" id="KW-0472">Membrane</keyword>
<keyword evidence="4" id="KW-1185">Reference proteome</keyword>
<feature type="transmembrane region" description="Helical" evidence="1">
    <location>
        <begin position="34"/>
        <end position="58"/>
    </location>
</feature>
<keyword evidence="1" id="KW-1133">Transmembrane helix</keyword>
<accession>A0A9D3YGJ5</accession>
<evidence type="ECO:0000313" key="3">
    <source>
        <dbReference type="EMBL" id="KAH3699621.1"/>
    </source>
</evidence>
<reference evidence="3" key="1">
    <citation type="journal article" date="2019" name="bioRxiv">
        <title>The Genome of the Zebra Mussel, Dreissena polymorpha: A Resource for Invasive Species Research.</title>
        <authorList>
            <person name="McCartney M.A."/>
            <person name="Auch B."/>
            <person name="Kono T."/>
            <person name="Mallez S."/>
            <person name="Zhang Y."/>
            <person name="Obille A."/>
            <person name="Becker A."/>
            <person name="Abrahante J.E."/>
            <person name="Garbe J."/>
            <person name="Badalamenti J.P."/>
            <person name="Herman A."/>
            <person name="Mangelson H."/>
            <person name="Liachko I."/>
            <person name="Sullivan S."/>
            <person name="Sone E.D."/>
            <person name="Koren S."/>
            <person name="Silverstein K.A.T."/>
            <person name="Beckman K.B."/>
            <person name="Gohl D.M."/>
        </authorList>
    </citation>
    <scope>NUCLEOTIDE SEQUENCE</scope>
    <source>
        <strain evidence="3">Duluth1</strain>
        <tissue evidence="3">Whole animal</tissue>
    </source>
</reference>
<keyword evidence="1" id="KW-0812">Transmembrane</keyword>
<name>A0A9D3YGJ5_DREPO</name>
<dbReference type="EMBL" id="JAIWYP010000015">
    <property type="protein sequence ID" value="KAH3699621.1"/>
    <property type="molecule type" value="Genomic_DNA"/>
</dbReference>
<gene>
    <name evidence="3" type="ORF">DPMN_074578</name>
</gene>
<proteinExistence type="predicted"/>
<organism evidence="3 4">
    <name type="scientific">Dreissena polymorpha</name>
    <name type="common">Zebra mussel</name>
    <name type="synonym">Mytilus polymorpha</name>
    <dbReference type="NCBI Taxonomy" id="45954"/>
    <lineage>
        <taxon>Eukaryota</taxon>
        <taxon>Metazoa</taxon>
        <taxon>Spiralia</taxon>
        <taxon>Lophotrochozoa</taxon>
        <taxon>Mollusca</taxon>
        <taxon>Bivalvia</taxon>
        <taxon>Autobranchia</taxon>
        <taxon>Heteroconchia</taxon>
        <taxon>Euheterodonta</taxon>
        <taxon>Imparidentia</taxon>
        <taxon>Neoheterodontei</taxon>
        <taxon>Myida</taxon>
        <taxon>Dreissenoidea</taxon>
        <taxon>Dreissenidae</taxon>
        <taxon>Dreissena</taxon>
    </lineage>
</organism>
<comment type="caution">
    <text evidence="3">The sequence shown here is derived from an EMBL/GenBank/DDBJ whole genome shotgun (WGS) entry which is preliminary data.</text>
</comment>
<dbReference type="PROSITE" id="PS51257">
    <property type="entry name" value="PROKAR_LIPOPROTEIN"/>
    <property type="match status" value="1"/>
</dbReference>